<evidence type="ECO:0000256" key="1">
    <source>
        <dbReference type="ARBA" id="ARBA00008857"/>
    </source>
</evidence>
<dbReference type="GO" id="GO:0015074">
    <property type="term" value="P:DNA integration"/>
    <property type="evidence" value="ECO:0007669"/>
    <property type="project" value="InterPro"/>
</dbReference>
<dbReference type="STRING" id="551995.SAMN05192574_101742"/>
<evidence type="ECO:0000259" key="4">
    <source>
        <dbReference type="PROSITE" id="PS51898"/>
    </source>
</evidence>
<dbReference type="SUPFAM" id="SSF56349">
    <property type="entry name" value="DNA breaking-rejoining enzymes"/>
    <property type="match status" value="1"/>
</dbReference>
<dbReference type="InterPro" id="IPR002104">
    <property type="entry name" value="Integrase_catalytic"/>
</dbReference>
<name>A0A1H8B0Y7_9SPHI</name>
<dbReference type="PANTHER" id="PTHR30349">
    <property type="entry name" value="PHAGE INTEGRASE-RELATED"/>
    <property type="match status" value="1"/>
</dbReference>
<evidence type="ECO:0000256" key="2">
    <source>
        <dbReference type="ARBA" id="ARBA00023125"/>
    </source>
</evidence>
<proteinExistence type="inferred from homology"/>
<dbReference type="InterPro" id="IPR010998">
    <property type="entry name" value="Integrase_recombinase_N"/>
</dbReference>
<dbReference type="GO" id="GO:0003677">
    <property type="term" value="F:DNA binding"/>
    <property type="evidence" value="ECO:0007669"/>
    <property type="project" value="UniProtKB-KW"/>
</dbReference>
<dbReference type="InterPro" id="IPR025269">
    <property type="entry name" value="SAM-like_dom"/>
</dbReference>
<organism evidence="5 6">
    <name type="scientific">Mucilaginibacter gossypiicola</name>
    <dbReference type="NCBI Taxonomy" id="551995"/>
    <lineage>
        <taxon>Bacteria</taxon>
        <taxon>Pseudomonadati</taxon>
        <taxon>Bacteroidota</taxon>
        <taxon>Sphingobacteriia</taxon>
        <taxon>Sphingobacteriales</taxon>
        <taxon>Sphingobacteriaceae</taxon>
        <taxon>Mucilaginibacter</taxon>
    </lineage>
</organism>
<dbReference type="PROSITE" id="PS51898">
    <property type="entry name" value="TYR_RECOMBINASE"/>
    <property type="match status" value="1"/>
</dbReference>
<evidence type="ECO:0000313" key="5">
    <source>
        <dbReference type="EMBL" id="SEM76600.1"/>
    </source>
</evidence>
<dbReference type="InterPro" id="IPR013762">
    <property type="entry name" value="Integrase-like_cat_sf"/>
</dbReference>
<keyword evidence="2" id="KW-0238">DNA-binding</keyword>
<protein>
    <submittedName>
        <fullName evidence="5">Site-specific recombinase XerD</fullName>
    </submittedName>
</protein>
<dbReference type="EMBL" id="FOCL01000001">
    <property type="protein sequence ID" value="SEM76600.1"/>
    <property type="molecule type" value="Genomic_DNA"/>
</dbReference>
<dbReference type="Pfam" id="PF00589">
    <property type="entry name" value="Phage_integrase"/>
    <property type="match status" value="1"/>
</dbReference>
<evidence type="ECO:0000313" key="6">
    <source>
        <dbReference type="Proteomes" id="UP000198942"/>
    </source>
</evidence>
<sequence length="405" mass="46972">MIKNVAVLFYLKKRANSKEEKVPVYIRITCDGQRAELATGQKIQAKLWNPGEERAKGKTEAVYKLNSALNDVELKVNDTIRYLKDCGEELTAEKIKNRFLGKTEKPVMLVDVFKEHNRKVAALVNEEFAPATVTRYETTLKHTQDFMQWKYKISDIRVKQIDHRFISEFEFYLRSVRKCNNNSALKYIKNFGKIVRICLASGWITVNPFLNYKIKIKKVDRPFLSKEELEIMASKSFVSARLEQVRDIFLFSCYTGLAYIDVQKLRRSEIVKGHDGEQWIFTSRQKTDTPSRIPLMPYALSVIEKYRDHPQCEIEDKLLPILTNQKMNAYLKEIADLCNVNKDLTFHIARHTFATTVTLLNGVPIESVSKMLGHTNIKTTQHYARILDLKVGEDMGVLRKKLQSH</sequence>
<dbReference type="PANTHER" id="PTHR30349:SF64">
    <property type="entry name" value="PROPHAGE INTEGRASE INTD-RELATED"/>
    <property type="match status" value="1"/>
</dbReference>
<accession>A0A1H8B0Y7</accession>
<dbReference type="Pfam" id="PF17293">
    <property type="entry name" value="Arm-DNA-bind_5"/>
    <property type="match status" value="1"/>
</dbReference>
<dbReference type="Gene3D" id="1.10.150.130">
    <property type="match status" value="1"/>
</dbReference>
<dbReference type="Proteomes" id="UP000198942">
    <property type="component" value="Unassembled WGS sequence"/>
</dbReference>
<dbReference type="InterPro" id="IPR011010">
    <property type="entry name" value="DNA_brk_join_enz"/>
</dbReference>
<dbReference type="CDD" id="cd01185">
    <property type="entry name" value="INTN1_C_like"/>
    <property type="match status" value="1"/>
</dbReference>
<keyword evidence="6" id="KW-1185">Reference proteome</keyword>
<dbReference type="Gene3D" id="1.10.443.10">
    <property type="entry name" value="Intergrase catalytic core"/>
    <property type="match status" value="1"/>
</dbReference>
<dbReference type="RefSeq" id="WP_091207760.1">
    <property type="nucleotide sequence ID" value="NZ_FOCL01000001.1"/>
</dbReference>
<feature type="domain" description="Tyr recombinase" evidence="4">
    <location>
        <begin position="219"/>
        <end position="403"/>
    </location>
</feature>
<dbReference type="AlphaFoldDB" id="A0A1H8B0Y7"/>
<gene>
    <name evidence="5" type="ORF">SAMN05192574_101742</name>
</gene>
<dbReference type="OrthoDB" id="892893at2"/>
<comment type="similarity">
    <text evidence="1">Belongs to the 'phage' integrase family.</text>
</comment>
<dbReference type="GO" id="GO:0006310">
    <property type="term" value="P:DNA recombination"/>
    <property type="evidence" value="ECO:0007669"/>
    <property type="project" value="UniProtKB-KW"/>
</dbReference>
<reference evidence="6" key="1">
    <citation type="submission" date="2016-10" db="EMBL/GenBank/DDBJ databases">
        <authorList>
            <person name="Varghese N."/>
            <person name="Submissions S."/>
        </authorList>
    </citation>
    <scope>NUCLEOTIDE SEQUENCE [LARGE SCALE GENOMIC DNA]</scope>
    <source>
        <strain evidence="6">Gh-48</strain>
    </source>
</reference>
<evidence type="ECO:0000256" key="3">
    <source>
        <dbReference type="ARBA" id="ARBA00023172"/>
    </source>
</evidence>
<keyword evidence="3" id="KW-0233">DNA recombination</keyword>
<dbReference type="Pfam" id="PF13102">
    <property type="entry name" value="Phage_int_SAM_5"/>
    <property type="match status" value="1"/>
</dbReference>
<dbReference type="InterPro" id="IPR050090">
    <property type="entry name" value="Tyrosine_recombinase_XerCD"/>
</dbReference>
<dbReference type="InterPro" id="IPR035386">
    <property type="entry name" value="Arm-DNA-bind_5"/>
</dbReference>